<reference evidence="2 3" key="1">
    <citation type="submission" date="2017-03" db="EMBL/GenBank/DDBJ databases">
        <title>Foreign affairs: Plasmid Transfer between Roseobacters and Rhizobia.</title>
        <authorList>
            <person name="Bartling P."/>
            <person name="Bunk B."/>
            <person name="Overmann J."/>
            <person name="Brinkmann H."/>
            <person name="Petersen J."/>
        </authorList>
    </citation>
    <scope>NUCLEOTIDE SEQUENCE [LARGE SCALE GENOMIC DNA]</scope>
    <source>
        <strain evidence="2 3">MACL11</strain>
    </source>
</reference>
<organism evidence="2 3">
    <name type="scientific">Martelella mediterranea DSM 17316</name>
    <dbReference type="NCBI Taxonomy" id="1122214"/>
    <lineage>
        <taxon>Bacteria</taxon>
        <taxon>Pseudomonadati</taxon>
        <taxon>Pseudomonadota</taxon>
        <taxon>Alphaproteobacteria</taxon>
        <taxon>Hyphomicrobiales</taxon>
        <taxon>Aurantimonadaceae</taxon>
        <taxon>Martelella</taxon>
    </lineage>
</organism>
<evidence type="ECO:0000256" key="1">
    <source>
        <dbReference type="SAM" id="SignalP"/>
    </source>
</evidence>
<feature type="chain" id="PRO_5010712823" description="DUF1176 domain-containing protein" evidence="1">
    <location>
        <begin position="23"/>
        <end position="216"/>
    </location>
</feature>
<keyword evidence="3" id="KW-1185">Reference proteome</keyword>
<sequence precursor="true">MSAAPIRLLLAATFLPAVPAFAADDGLATAKAMVTAAHPGQCESDLAERFDGLEDQTFDVSWPETRYDGTVEDVKGRLYQITCGLGAYNVAVAYVFAREDGFPEEGEIVSFATPAYSVDYEPGDDTYTKLVRDPAVTGFTAGTILVNPEFDAETNTISTFEKWRGLGDAYSTGRWTLEKGSFVLKHYVIDPIYEANLEDPPEALSDTQYTLYDAGP</sequence>
<dbReference type="eggNOG" id="ENOG5033883">
    <property type="taxonomic scope" value="Bacteria"/>
</dbReference>
<evidence type="ECO:0000313" key="3">
    <source>
        <dbReference type="Proteomes" id="UP000191135"/>
    </source>
</evidence>
<evidence type="ECO:0008006" key="4">
    <source>
        <dbReference type="Google" id="ProtNLM"/>
    </source>
</evidence>
<gene>
    <name evidence="2" type="ORF">Mame_02463</name>
</gene>
<accession>A0A1U9Z276</accession>
<dbReference type="OrthoDB" id="7863791at2"/>
<feature type="signal peptide" evidence="1">
    <location>
        <begin position="1"/>
        <end position="22"/>
    </location>
</feature>
<dbReference type="STRING" id="1122214.Mame_02463"/>
<dbReference type="AlphaFoldDB" id="A0A1U9Z276"/>
<protein>
    <recommendedName>
        <fullName evidence="4">DUF1176 domain-containing protein</fullName>
    </recommendedName>
</protein>
<proteinExistence type="predicted"/>
<name>A0A1U9Z276_9HYPH</name>
<dbReference type="Proteomes" id="UP000191135">
    <property type="component" value="Chromosome"/>
</dbReference>
<dbReference type="EMBL" id="CP020330">
    <property type="protein sequence ID" value="AQZ51791.1"/>
    <property type="molecule type" value="Genomic_DNA"/>
</dbReference>
<dbReference type="RefSeq" id="WP_018063611.1">
    <property type="nucleotide sequence ID" value="NZ_AQWH01000004.1"/>
</dbReference>
<keyword evidence="1" id="KW-0732">Signal</keyword>
<dbReference type="KEGG" id="mmed:Mame_02463"/>
<dbReference type="InterPro" id="IPR009560">
    <property type="entry name" value="DUF1176"/>
</dbReference>
<evidence type="ECO:0000313" key="2">
    <source>
        <dbReference type="EMBL" id="AQZ51791.1"/>
    </source>
</evidence>
<dbReference type="Pfam" id="PF06674">
    <property type="entry name" value="DUF1176"/>
    <property type="match status" value="1"/>
</dbReference>